<organism evidence="1 2">
    <name type="scientific">Lentilactobacillus kisonensis DSM 19906 = JCM 15041</name>
    <dbReference type="NCBI Taxonomy" id="1423766"/>
    <lineage>
        <taxon>Bacteria</taxon>
        <taxon>Bacillati</taxon>
        <taxon>Bacillota</taxon>
        <taxon>Bacilli</taxon>
        <taxon>Lactobacillales</taxon>
        <taxon>Lactobacillaceae</taxon>
        <taxon>Lentilactobacillus</taxon>
    </lineage>
</organism>
<dbReference type="RefSeq" id="WP_008856578.1">
    <property type="nucleotide sequence ID" value="NZ_AZEB01000002.1"/>
</dbReference>
<gene>
    <name evidence="1" type="ORF">FC98_GL001148</name>
</gene>
<evidence type="ECO:0000313" key="1">
    <source>
        <dbReference type="EMBL" id="KRL23110.1"/>
    </source>
</evidence>
<dbReference type="AlphaFoldDB" id="A0A0R1NSQ9"/>
<sequence>MKQAIYHATTASIWKKIRDNGFKIPENDWARFYVGNIKKKPGSLGYGVYGFLDDPGLATAFISKTTNLKDYAIIKMTIEVDDERVLNFVDSLDDMKLFRWFLLQTKLQRRIERFGKLYHNSFKQHSLDGALLEYFIMVLSKGGYLSEINCVRCATSTDLYKGIHLFIPNGIEYCIRDKDVIITYEMEN</sequence>
<comment type="caution">
    <text evidence="1">The sequence shown here is derived from an EMBL/GenBank/DDBJ whole genome shotgun (WGS) entry which is preliminary data.</text>
</comment>
<dbReference type="Proteomes" id="UP000051439">
    <property type="component" value="Unassembled WGS sequence"/>
</dbReference>
<evidence type="ECO:0000313" key="2">
    <source>
        <dbReference type="Proteomes" id="UP000051439"/>
    </source>
</evidence>
<dbReference type="EMBL" id="AZEB01000002">
    <property type="protein sequence ID" value="KRL23110.1"/>
    <property type="molecule type" value="Genomic_DNA"/>
</dbReference>
<keyword evidence="2" id="KW-1185">Reference proteome</keyword>
<accession>A0A0R1NSQ9</accession>
<protein>
    <submittedName>
        <fullName evidence="1">Uncharacterized protein</fullName>
    </submittedName>
</protein>
<dbReference type="PATRIC" id="fig|1423766.4.peg.1184"/>
<proteinExistence type="predicted"/>
<reference evidence="1 2" key="1">
    <citation type="journal article" date="2015" name="Genome Announc.">
        <title>Expanding the biotechnology potential of lactobacilli through comparative genomics of 213 strains and associated genera.</title>
        <authorList>
            <person name="Sun Z."/>
            <person name="Harris H.M."/>
            <person name="McCann A."/>
            <person name="Guo C."/>
            <person name="Argimon S."/>
            <person name="Zhang W."/>
            <person name="Yang X."/>
            <person name="Jeffery I.B."/>
            <person name="Cooney J.C."/>
            <person name="Kagawa T.F."/>
            <person name="Liu W."/>
            <person name="Song Y."/>
            <person name="Salvetti E."/>
            <person name="Wrobel A."/>
            <person name="Rasinkangas P."/>
            <person name="Parkhill J."/>
            <person name="Rea M.C."/>
            <person name="O'Sullivan O."/>
            <person name="Ritari J."/>
            <person name="Douillard F.P."/>
            <person name="Paul Ross R."/>
            <person name="Yang R."/>
            <person name="Briner A.E."/>
            <person name="Felis G.E."/>
            <person name="de Vos W.M."/>
            <person name="Barrangou R."/>
            <person name="Klaenhammer T.R."/>
            <person name="Caufield P.W."/>
            <person name="Cui Y."/>
            <person name="Zhang H."/>
            <person name="O'Toole P.W."/>
        </authorList>
    </citation>
    <scope>NUCLEOTIDE SEQUENCE [LARGE SCALE GENOMIC DNA]</scope>
    <source>
        <strain evidence="1 2">DSM 19906</strain>
    </source>
</reference>
<name>A0A0R1NSQ9_9LACO</name>